<evidence type="ECO:0000313" key="3">
    <source>
        <dbReference type="Proteomes" id="UP000244248"/>
    </source>
</evidence>
<proteinExistence type="predicted"/>
<dbReference type="PANTHER" id="PTHR46211:SF1">
    <property type="entry name" value="GLYCEROPHOSPHODIESTER PHOSPHODIESTERASE, CYTOPLASMIC"/>
    <property type="match status" value="1"/>
</dbReference>
<sequence length="235" mass="25890">MESNNPSREFTVIGHRGARGHAPENTLLGFDAALCLGAHWVEFDVQLHDGELLLMHDLRLERTTNGKGRLDEHTFAQLRTLDAGKGQQIPTLQEALSLIDQRIGVNIELKTWNGTGAAVANVLREVVAQGWPLDKIQVSSFHLPELYEFHDLAPEIPIGVLLCGVPLDWAGCAVELGAGSLNISDEFIDERLIADAHARDLKVFVYTVNHPDEITRMKAIGVDGIFTDYPDRALA</sequence>
<evidence type="ECO:0000259" key="1">
    <source>
        <dbReference type="PROSITE" id="PS51704"/>
    </source>
</evidence>
<dbReference type="GO" id="GO:0008081">
    <property type="term" value="F:phosphoric diester hydrolase activity"/>
    <property type="evidence" value="ECO:0007669"/>
    <property type="project" value="InterPro"/>
</dbReference>
<dbReference type="InterPro" id="IPR017946">
    <property type="entry name" value="PLC-like_Pdiesterase_TIM-brl"/>
</dbReference>
<dbReference type="Proteomes" id="UP000244248">
    <property type="component" value="Unassembled WGS sequence"/>
</dbReference>
<dbReference type="OrthoDB" id="9795622at2"/>
<accession>A0A2T5MBC9</accession>
<name>A0A2T5MBC9_9GAMM</name>
<keyword evidence="3" id="KW-1185">Reference proteome</keyword>
<evidence type="ECO:0000313" key="2">
    <source>
        <dbReference type="EMBL" id="PTU29051.1"/>
    </source>
</evidence>
<comment type="caution">
    <text evidence="2">The sequence shown here is derived from an EMBL/GenBank/DDBJ whole genome shotgun (WGS) entry which is preliminary data.</text>
</comment>
<dbReference type="InterPro" id="IPR030395">
    <property type="entry name" value="GP_PDE_dom"/>
</dbReference>
<dbReference type="PROSITE" id="PS51704">
    <property type="entry name" value="GP_PDE"/>
    <property type="match status" value="1"/>
</dbReference>
<dbReference type="AlphaFoldDB" id="A0A2T5MBC9"/>
<organism evidence="2 3">
    <name type="scientific">Stenotrophobium rhamnosiphilum</name>
    <dbReference type="NCBI Taxonomy" id="2029166"/>
    <lineage>
        <taxon>Bacteria</taxon>
        <taxon>Pseudomonadati</taxon>
        <taxon>Pseudomonadota</taxon>
        <taxon>Gammaproteobacteria</taxon>
        <taxon>Nevskiales</taxon>
        <taxon>Nevskiaceae</taxon>
        <taxon>Stenotrophobium</taxon>
    </lineage>
</organism>
<dbReference type="RefSeq" id="WP_107941582.1">
    <property type="nucleotide sequence ID" value="NZ_QANS01000008.1"/>
</dbReference>
<feature type="domain" description="GP-PDE" evidence="1">
    <location>
        <begin position="10"/>
        <end position="235"/>
    </location>
</feature>
<dbReference type="GO" id="GO:0006629">
    <property type="term" value="P:lipid metabolic process"/>
    <property type="evidence" value="ECO:0007669"/>
    <property type="project" value="InterPro"/>
</dbReference>
<dbReference type="EMBL" id="QANS01000008">
    <property type="protein sequence ID" value="PTU29051.1"/>
    <property type="molecule type" value="Genomic_DNA"/>
</dbReference>
<dbReference type="PANTHER" id="PTHR46211">
    <property type="entry name" value="GLYCEROPHOSPHORYL DIESTER PHOSPHODIESTERASE"/>
    <property type="match status" value="1"/>
</dbReference>
<dbReference type="SUPFAM" id="SSF51695">
    <property type="entry name" value="PLC-like phosphodiesterases"/>
    <property type="match status" value="1"/>
</dbReference>
<reference evidence="2 3" key="1">
    <citation type="submission" date="2018-04" db="EMBL/GenBank/DDBJ databases">
        <title>Novel species isolated from glacier.</title>
        <authorList>
            <person name="Liu Q."/>
            <person name="Xin Y.-H."/>
        </authorList>
    </citation>
    <scope>NUCLEOTIDE SEQUENCE [LARGE SCALE GENOMIC DNA]</scope>
    <source>
        <strain evidence="2 3">GT1R17</strain>
    </source>
</reference>
<protein>
    <submittedName>
        <fullName evidence="2">Glycerophosphodiester phosphodiesterase</fullName>
    </submittedName>
</protein>
<dbReference type="Gene3D" id="3.20.20.190">
    <property type="entry name" value="Phosphatidylinositol (PI) phosphodiesterase"/>
    <property type="match status" value="1"/>
</dbReference>
<dbReference type="Pfam" id="PF03009">
    <property type="entry name" value="GDPD"/>
    <property type="match status" value="1"/>
</dbReference>
<gene>
    <name evidence="2" type="ORF">CJD38_16955</name>
</gene>